<dbReference type="InterPro" id="IPR050079">
    <property type="entry name" value="DEAD_box_RNA_helicase"/>
</dbReference>
<dbReference type="PROSITE" id="PS51194">
    <property type="entry name" value="HELICASE_CTER"/>
    <property type="match status" value="1"/>
</dbReference>
<dbReference type="SMART" id="SM00487">
    <property type="entry name" value="DEXDc"/>
    <property type="match status" value="1"/>
</dbReference>
<dbReference type="PANTHER" id="PTHR47959">
    <property type="entry name" value="ATP-DEPENDENT RNA HELICASE RHLE-RELATED"/>
    <property type="match status" value="1"/>
</dbReference>
<feature type="domain" description="DEAD-box RNA helicase Q" evidence="13">
    <location>
        <begin position="40"/>
        <end position="68"/>
    </location>
</feature>
<organism evidence="14 15">
    <name type="scientific">Cardamine amara subsp. amara</name>
    <dbReference type="NCBI Taxonomy" id="228776"/>
    <lineage>
        <taxon>Eukaryota</taxon>
        <taxon>Viridiplantae</taxon>
        <taxon>Streptophyta</taxon>
        <taxon>Embryophyta</taxon>
        <taxon>Tracheophyta</taxon>
        <taxon>Spermatophyta</taxon>
        <taxon>Magnoliopsida</taxon>
        <taxon>eudicotyledons</taxon>
        <taxon>Gunneridae</taxon>
        <taxon>Pentapetalae</taxon>
        <taxon>rosids</taxon>
        <taxon>malvids</taxon>
        <taxon>Brassicales</taxon>
        <taxon>Brassicaceae</taxon>
        <taxon>Cardamineae</taxon>
        <taxon>Cardamine</taxon>
    </lineage>
</organism>
<evidence type="ECO:0000256" key="6">
    <source>
        <dbReference type="ARBA" id="ARBA00022884"/>
    </source>
</evidence>
<sequence>MGKTKVKPVEDVNPEVEEVEKLEEQRDDGEDEVEQTEPDKSFEELGLDSRLIRALDKKGIEKPTPVQKIAIPIILEGKDVVARAKTGSGKTLAYLLPLLQKLFSADSGSKKKLAPSAFILVPSRELCQQVFTEVASLIELCRVQLKAVQLTSSMPTSDMRNALAGLPEILVCTPACIPKCFAAGVLEPSAISDSLEILVLDEADLLLSYGYEDNLRSVTSIIPRKCQCLLMSATTSSDVEKLKKLILHNPTVLTLTEENDKEEAVPSNVQQFWISCSTQDKLLHILALLKLEVVQKKVLIFVNTIDMGFKLKLFLEKFGIKSAILNGELPQNSRLHILEQFNAGLFDYLIATDDNSQTKKKEEAKGENSKENKKKKGRGKPKLDAEFGVVRGIDFKKVHTVINYDMPQSVTGYIHRIGRTGRAYSSGSSISLVSTDEMEGFEKIKSFLASDKDKDEDSDIITPFPLLTENAVESLRYRAEDVAKSVTKVAIRESRAQDLRNEIINSEKLKAHFEANPRDLDLLKHDKLLSKTAPAPHLRDLPEYLVDPKTQEASKMVKLARAAMGGSRRSGGGGGRNNNNKKRSRKGSDPLKTFNPNGSKRGHGGGIGQKKDGKGSNDDSTNQKKQKTTI</sequence>
<evidence type="ECO:0000256" key="1">
    <source>
        <dbReference type="ARBA" id="ARBA00012552"/>
    </source>
</evidence>
<dbReference type="SMART" id="SM00490">
    <property type="entry name" value="HELICc"/>
    <property type="match status" value="1"/>
</dbReference>
<evidence type="ECO:0000256" key="9">
    <source>
        <dbReference type="PROSITE-ProRule" id="PRU00552"/>
    </source>
</evidence>
<evidence type="ECO:0000256" key="3">
    <source>
        <dbReference type="ARBA" id="ARBA00022801"/>
    </source>
</evidence>
<dbReference type="Gene3D" id="3.40.50.300">
    <property type="entry name" value="P-loop containing nucleotide triphosphate hydrolases"/>
    <property type="match status" value="2"/>
</dbReference>
<feature type="compositionally biased region" description="Basic and acidic residues" evidence="10">
    <location>
        <begin position="357"/>
        <end position="371"/>
    </location>
</feature>
<reference evidence="14 15" key="1">
    <citation type="submission" date="2024-04" db="EMBL/GenBank/DDBJ databases">
        <title>Genome assembly C_amara_ONT_v2.</title>
        <authorList>
            <person name="Yant L."/>
            <person name="Moore C."/>
            <person name="Slenker M."/>
        </authorList>
    </citation>
    <scope>NUCLEOTIDE SEQUENCE [LARGE SCALE GENOMIC DNA]</scope>
    <source>
        <tissue evidence="14">Leaf</tissue>
    </source>
</reference>
<evidence type="ECO:0000256" key="4">
    <source>
        <dbReference type="ARBA" id="ARBA00022806"/>
    </source>
</evidence>
<feature type="domain" description="Helicase ATP-binding" evidence="11">
    <location>
        <begin position="71"/>
        <end position="253"/>
    </location>
</feature>
<gene>
    <name evidence="14" type="ORF">V5N11_024241</name>
</gene>
<dbReference type="PROSITE" id="PS51195">
    <property type="entry name" value="Q_MOTIF"/>
    <property type="match status" value="1"/>
</dbReference>
<accession>A0ABD1B9U2</accession>
<evidence type="ECO:0000256" key="5">
    <source>
        <dbReference type="ARBA" id="ARBA00022840"/>
    </source>
</evidence>
<dbReference type="GO" id="GO:0003723">
    <property type="term" value="F:RNA binding"/>
    <property type="evidence" value="ECO:0007669"/>
    <property type="project" value="UniProtKB-KW"/>
</dbReference>
<dbReference type="Pfam" id="PF00270">
    <property type="entry name" value="DEAD"/>
    <property type="match status" value="1"/>
</dbReference>
<evidence type="ECO:0000259" key="13">
    <source>
        <dbReference type="PROSITE" id="PS51195"/>
    </source>
</evidence>
<evidence type="ECO:0000256" key="2">
    <source>
        <dbReference type="ARBA" id="ARBA00022741"/>
    </source>
</evidence>
<dbReference type="InterPro" id="IPR011545">
    <property type="entry name" value="DEAD/DEAH_box_helicase_dom"/>
</dbReference>
<comment type="catalytic activity">
    <reaction evidence="8">
        <text>ATP + H2O = ADP + phosphate + H(+)</text>
        <dbReference type="Rhea" id="RHEA:13065"/>
        <dbReference type="ChEBI" id="CHEBI:15377"/>
        <dbReference type="ChEBI" id="CHEBI:15378"/>
        <dbReference type="ChEBI" id="CHEBI:30616"/>
        <dbReference type="ChEBI" id="CHEBI:43474"/>
        <dbReference type="ChEBI" id="CHEBI:456216"/>
        <dbReference type="EC" id="3.6.4.13"/>
    </reaction>
</comment>
<dbReference type="CDD" id="cd17961">
    <property type="entry name" value="DEADc_DDX56"/>
    <property type="match status" value="1"/>
</dbReference>
<feature type="region of interest" description="Disordered" evidence="10">
    <location>
        <begin position="357"/>
        <end position="380"/>
    </location>
</feature>
<comment type="similarity">
    <text evidence="7">Belongs to the DEAD box helicase family. DDX56/DBP9 subfamily.</text>
</comment>
<dbReference type="InterPro" id="IPR027417">
    <property type="entry name" value="P-loop_NTPase"/>
</dbReference>
<dbReference type="GO" id="GO:0005524">
    <property type="term" value="F:ATP binding"/>
    <property type="evidence" value="ECO:0007669"/>
    <property type="project" value="UniProtKB-KW"/>
</dbReference>
<proteinExistence type="inferred from homology"/>
<evidence type="ECO:0000313" key="15">
    <source>
        <dbReference type="Proteomes" id="UP001558713"/>
    </source>
</evidence>
<feature type="short sequence motif" description="Q motif" evidence="9">
    <location>
        <begin position="40"/>
        <end position="68"/>
    </location>
</feature>
<protein>
    <recommendedName>
        <fullName evidence="1">RNA helicase</fullName>
        <ecNumber evidence="1">3.6.4.13</ecNumber>
    </recommendedName>
</protein>
<name>A0ABD1B9U2_CARAN</name>
<dbReference type="EC" id="3.6.4.13" evidence="1"/>
<dbReference type="Proteomes" id="UP001558713">
    <property type="component" value="Unassembled WGS sequence"/>
</dbReference>
<comment type="caution">
    <text evidence="14">The sequence shown here is derived from an EMBL/GenBank/DDBJ whole genome shotgun (WGS) entry which is preliminary data.</text>
</comment>
<dbReference type="CDD" id="cd18787">
    <property type="entry name" value="SF2_C_DEAD"/>
    <property type="match status" value="1"/>
</dbReference>
<evidence type="ECO:0000256" key="7">
    <source>
        <dbReference type="ARBA" id="ARBA00038041"/>
    </source>
</evidence>
<evidence type="ECO:0000256" key="8">
    <source>
        <dbReference type="ARBA" id="ARBA00047984"/>
    </source>
</evidence>
<feature type="region of interest" description="Disordered" evidence="10">
    <location>
        <begin position="560"/>
        <end position="630"/>
    </location>
</feature>
<dbReference type="GO" id="GO:0016787">
    <property type="term" value="F:hydrolase activity"/>
    <property type="evidence" value="ECO:0007669"/>
    <property type="project" value="UniProtKB-KW"/>
</dbReference>
<evidence type="ECO:0000313" key="14">
    <source>
        <dbReference type="EMBL" id="KAL1215698.1"/>
    </source>
</evidence>
<dbReference type="Pfam" id="PF00271">
    <property type="entry name" value="Helicase_C"/>
    <property type="match status" value="1"/>
</dbReference>
<dbReference type="PROSITE" id="PS51192">
    <property type="entry name" value="HELICASE_ATP_BIND_1"/>
    <property type="match status" value="1"/>
</dbReference>
<evidence type="ECO:0000256" key="10">
    <source>
        <dbReference type="SAM" id="MobiDB-lite"/>
    </source>
</evidence>
<keyword evidence="4 14" id="KW-0347">Helicase</keyword>
<dbReference type="PANTHER" id="PTHR47959:SF21">
    <property type="entry name" value="DEAD-BOX HELICASE 56"/>
    <property type="match status" value="1"/>
</dbReference>
<evidence type="ECO:0000259" key="12">
    <source>
        <dbReference type="PROSITE" id="PS51194"/>
    </source>
</evidence>
<dbReference type="InterPro" id="IPR014001">
    <property type="entry name" value="Helicase_ATP-bd"/>
</dbReference>
<keyword evidence="3" id="KW-0378">Hydrolase</keyword>
<evidence type="ECO:0000259" key="11">
    <source>
        <dbReference type="PROSITE" id="PS51192"/>
    </source>
</evidence>
<keyword evidence="2" id="KW-0547">Nucleotide-binding</keyword>
<dbReference type="InterPro" id="IPR001650">
    <property type="entry name" value="Helicase_C-like"/>
</dbReference>
<dbReference type="AlphaFoldDB" id="A0ABD1B9U2"/>
<feature type="compositionally biased region" description="Acidic residues" evidence="10">
    <location>
        <begin position="12"/>
        <end position="36"/>
    </location>
</feature>
<keyword evidence="5" id="KW-0067">ATP-binding</keyword>
<keyword evidence="6" id="KW-0694">RNA-binding</keyword>
<dbReference type="EMBL" id="JBANAX010000284">
    <property type="protein sequence ID" value="KAL1215698.1"/>
    <property type="molecule type" value="Genomic_DNA"/>
</dbReference>
<keyword evidence="15" id="KW-1185">Reference proteome</keyword>
<feature type="region of interest" description="Disordered" evidence="10">
    <location>
        <begin position="1"/>
        <end position="41"/>
    </location>
</feature>
<dbReference type="GO" id="GO:0003724">
    <property type="term" value="F:RNA helicase activity"/>
    <property type="evidence" value="ECO:0007669"/>
    <property type="project" value="UniProtKB-EC"/>
</dbReference>
<feature type="domain" description="Helicase C-terminal" evidence="12">
    <location>
        <begin position="287"/>
        <end position="472"/>
    </location>
</feature>
<dbReference type="InterPro" id="IPR014014">
    <property type="entry name" value="RNA_helicase_DEAD_Q_motif"/>
</dbReference>
<dbReference type="SUPFAM" id="SSF52540">
    <property type="entry name" value="P-loop containing nucleoside triphosphate hydrolases"/>
    <property type="match status" value="2"/>
</dbReference>